<name>A0AB36CP84_9CORY</name>
<dbReference type="PANTHER" id="PTHR43420">
    <property type="entry name" value="ACETYLTRANSFERASE"/>
    <property type="match status" value="1"/>
</dbReference>
<dbReference type="Proteomes" id="UP000544551">
    <property type="component" value="Unassembled WGS sequence"/>
</dbReference>
<reference evidence="4 5" key="1">
    <citation type="submission" date="2020-04" db="EMBL/GenBank/DDBJ databases">
        <authorList>
            <person name="Hitch T.C.A."/>
            <person name="Wylensek D."/>
            <person name="Clavel T."/>
        </authorList>
    </citation>
    <scope>NUCLEOTIDE SEQUENCE [LARGE SCALE GENOMIC DNA]</scope>
    <source>
        <strain evidence="4 5">BL-383-APC-3D</strain>
    </source>
</reference>
<comment type="caution">
    <text evidence="4">The sequence shown here is derived from an EMBL/GenBank/DDBJ whole genome shotgun (WGS) entry which is preliminary data.</text>
</comment>
<dbReference type="EMBL" id="JABAFZ010000010">
    <property type="protein sequence ID" value="NME90181.1"/>
    <property type="molecule type" value="Genomic_DNA"/>
</dbReference>
<dbReference type="SUPFAM" id="SSF55729">
    <property type="entry name" value="Acyl-CoA N-acyltransferases (Nat)"/>
    <property type="match status" value="1"/>
</dbReference>
<dbReference type="CDD" id="cd04301">
    <property type="entry name" value="NAT_SF"/>
    <property type="match status" value="1"/>
</dbReference>
<dbReference type="GO" id="GO:0016747">
    <property type="term" value="F:acyltransferase activity, transferring groups other than amino-acyl groups"/>
    <property type="evidence" value="ECO:0007669"/>
    <property type="project" value="InterPro"/>
</dbReference>
<evidence type="ECO:0000256" key="2">
    <source>
        <dbReference type="ARBA" id="ARBA00023315"/>
    </source>
</evidence>
<dbReference type="PROSITE" id="PS51186">
    <property type="entry name" value="GNAT"/>
    <property type="match status" value="1"/>
</dbReference>
<evidence type="ECO:0000313" key="4">
    <source>
        <dbReference type="EMBL" id="NME90181.1"/>
    </source>
</evidence>
<protein>
    <submittedName>
        <fullName evidence="4">GNAT family N-acetyltransferase</fullName>
    </submittedName>
</protein>
<dbReference type="PANTHER" id="PTHR43420:SF12">
    <property type="entry name" value="N-ACETYLTRANSFERASE DOMAIN-CONTAINING PROTEIN"/>
    <property type="match status" value="1"/>
</dbReference>
<evidence type="ECO:0000259" key="3">
    <source>
        <dbReference type="PROSITE" id="PS51186"/>
    </source>
</evidence>
<sequence length="175" mass="19497">MVRMNSTPVSSPDSSSEDDLVLVVATESDRTYLSRLNFLTDTFGDEFGEVTADFDRDWIYYLQNWTEGKGGFIAWRGHIPAGGVWLNWGTDKLHGFGHVEEGIPELALAVEYRYKGEGIGTALLEAATELARQMGAPGISLSVAAANERAHRLYLHLGFEQVSEREGHYVLVKRF</sequence>
<dbReference type="AlphaFoldDB" id="A0AB36CP84"/>
<gene>
    <name evidence="4" type="ORF">HF853_10955</name>
</gene>
<keyword evidence="1" id="KW-0808">Transferase</keyword>
<keyword evidence="2" id="KW-0012">Acyltransferase</keyword>
<dbReference type="InterPro" id="IPR000182">
    <property type="entry name" value="GNAT_dom"/>
</dbReference>
<feature type="domain" description="N-acetyltransferase" evidence="3">
    <location>
        <begin position="20"/>
        <end position="175"/>
    </location>
</feature>
<evidence type="ECO:0000313" key="5">
    <source>
        <dbReference type="Proteomes" id="UP000544551"/>
    </source>
</evidence>
<accession>A0AB36CP84</accession>
<organism evidence="4 5">
    <name type="scientific">Corynebacterium stationis</name>
    <dbReference type="NCBI Taxonomy" id="1705"/>
    <lineage>
        <taxon>Bacteria</taxon>
        <taxon>Bacillati</taxon>
        <taxon>Actinomycetota</taxon>
        <taxon>Actinomycetes</taxon>
        <taxon>Mycobacteriales</taxon>
        <taxon>Corynebacteriaceae</taxon>
        <taxon>Corynebacterium</taxon>
    </lineage>
</organism>
<proteinExistence type="predicted"/>
<dbReference type="Pfam" id="PF00583">
    <property type="entry name" value="Acetyltransf_1"/>
    <property type="match status" value="1"/>
</dbReference>
<evidence type="ECO:0000256" key="1">
    <source>
        <dbReference type="ARBA" id="ARBA00022679"/>
    </source>
</evidence>
<dbReference type="Gene3D" id="3.40.630.30">
    <property type="match status" value="1"/>
</dbReference>
<dbReference type="InterPro" id="IPR050680">
    <property type="entry name" value="YpeA/RimI_acetyltransf"/>
</dbReference>
<dbReference type="InterPro" id="IPR016181">
    <property type="entry name" value="Acyl_CoA_acyltransferase"/>
</dbReference>